<evidence type="ECO:0000313" key="2">
    <source>
        <dbReference type="EMBL" id="TFK84143.1"/>
    </source>
</evidence>
<feature type="compositionally biased region" description="Basic and acidic residues" evidence="1">
    <location>
        <begin position="83"/>
        <end position="113"/>
    </location>
</feature>
<organism evidence="2 3">
    <name type="scientific">Polyporus arcularius HHB13444</name>
    <dbReference type="NCBI Taxonomy" id="1314778"/>
    <lineage>
        <taxon>Eukaryota</taxon>
        <taxon>Fungi</taxon>
        <taxon>Dikarya</taxon>
        <taxon>Basidiomycota</taxon>
        <taxon>Agaricomycotina</taxon>
        <taxon>Agaricomycetes</taxon>
        <taxon>Polyporales</taxon>
        <taxon>Polyporaceae</taxon>
        <taxon>Polyporus</taxon>
    </lineage>
</organism>
<protein>
    <submittedName>
        <fullName evidence="2">Uncharacterized protein</fullName>
    </submittedName>
</protein>
<dbReference type="InParanoid" id="A0A5C3PE64"/>
<proteinExistence type="predicted"/>
<feature type="compositionally biased region" description="Basic and acidic residues" evidence="1">
    <location>
        <begin position="54"/>
        <end position="72"/>
    </location>
</feature>
<dbReference type="EMBL" id="ML211338">
    <property type="protein sequence ID" value="TFK84143.1"/>
    <property type="molecule type" value="Genomic_DNA"/>
</dbReference>
<feature type="region of interest" description="Disordered" evidence="1">
    <location>
        <begin position="45"/>
        <end position="113"/>
    </location>
</feature>
<name>A0A5C3PE64_9APHY</name>
<gene>
    <name evidence="2" type="ORF">K466DRAFT_602245</name>
</gene>
<dbReference type="Proteomes" id="UP000308197">
    <property type="component" value="Unassembled WGS sequence"/>
</dbReference>
<evidence type="ECO:0000256" key="1">
    <source>
        <dbReference type="SAM" id="MobiDB-lite"/>
    </source>
</evidence>
<evidence type="ECO:0000313" key="3">
    <source>
        <dbReference type="Proteomes" id="UP000308197"/>
    </source>
</evidence>
<dbReference type="AlphaFoldDB" id="A0A5C3PE64"/>
<sequence length="113" mass="12381">MAEGIRVLDDIWDRTAVLNAYLSPFIRGLPWDNAGLLTLPGVVADTDYEPEAETTEKRSTRDGLKKNREGKGSGEGWDGEGEGSGKKPEKKDDQGSSKELDKEGEGTKNRVEE</sequence>
<reference evidence="2 3" key="1">
    <citation type="journal article" date="2019" name="Nat. Ecol. Evol.">
        <title>Megaphylogeny resolves global patterns of mushroom evolution.</title>
        <authorList>
            <person name="Varga T."/>
            <person name="Krizsan K."/>
            <person name="Foldi C."/>
            <person name="Dima B."/>
            <person name="Sanchez-Garcia M."/>
            <person name="Sanchez-Ramirez S."/>
            <person name="Szollosi G.J."/>
            <person name="Szarkandi J.G."/>
            <person name="Papp V."/>
            <person name="Albert L."/>
            <person name="Andreopoulos W."/>
            <person name="Angelini C."/>
            <person name="Antonin V."/>
            <person name="Barry K.W."/>
            <person name="Bougher N.L."/>
            <person name="Buchanan P."/>
            <person name="Buyck B."/>
            <person name="Bense V."/>
            <person name="Catcheside P."/>
            <person name="Chovatia M."/>
            <person name="Cooper J."/>
            <person name="Damon W."/>
            <person name="Desjardin D."/>
            <person name="Finy P."/>
            <person name="Geml J."/>
            <person name="Haridas S."/>
            <person name="Hughes K."/>
            <person name="Justo A."/>
            <person name="Karasinski D."/>
            <person name="Kautmanova I."/>
            <person name="Kiss B."/>
            <person name="Kocsube S."/>
            <person name="Kotiranta H."/>
            <person name="LaButti K.M."/>
            <person name="Lechner B.E."/>
            <person name="Liimatainen K."/>
            <person name="Lipzen A."/>
            <person name="Lukacs Z."/>
            <person name="Mihaltcheva S."/>
            <person name="Morgado L.N."/>
            <person name="Niskanen T."/>
            <person name="Noordeloos M.E."/>
            <person name="Ohm R.A."/>
            <person name="Ortiz-Santana B."/>
            <person name="Ovrebo C."/>
            <person name="Racz N."/>
            <person name="Riley R."/>
            <person name="Savchenko A."/>
            <person name="Shiryaev A."/>
            <person name="Soop K."/>
            <person name="Spirin V."/>
            <person name="Szebenyi C."/>
            <person name="Tomsovsky M."/>
            <person name="Tulloss R.E."/>
            <person name="Uehling J."/>
            <person name="Grigoriev I.V."/>
            <person name="Vagvolgyi C."/>
            <person name="Papp T."/>
            <person name="Martin F.M."/>
            <person name="Miettinen O."/>
            <person name="Hibbett D.S."/>
            <person name="Nagy L.G."/>
        </authorList>
    </citation>
    <scope>NUCLEOTIDE SEQUENCE [LARGE SCALE GENOMIC DNA]</scope>
    <source>
        <strain evidence="2 3">HHB13444</strain>
    </source>
</reference>
<accession>A0A5C3PE64</accession>
<keyword evidence="3" id="KW-1185">Reference proteome</keyword>